<protein>
    <submittedName>
        <fullName evidence="2">Uncharacterized protein</fullName>
    </submittedName>
</protein>
<dbReference type="KEGG" id="bwa:HLV38_00200"/>
<keyword evidence="3" id="KW-1185">Reference proteome</keyword>
<feature type="compositionally biased region" description="Basic and acidic residues" evidence="1">
    <location>
        <begin position="1"/>
        <end position="10"/>
    </location>
</feature>
<accession>A0A6M8IZE7</accession>
<reference evidence="3" key="1">
    <citation type="submission" date="2020-05" db="EMBL/GenBank/DDBJ databases">
        <title>Novel species in genus Nocardioides.</title>
        <authorList>
            <person name="Zhang G."/>
        </authorList>
    </citation>
    <scope>NUCLEOTIDE SEQUENCE [LARGE SCALE GENOMIC DNA]</scope>
    <source>
        <strain evidence="3">zg-1050</strain>
    </source>
</reference>
<dbReference type="EMBL" id="CP053716">
    <property type="protein sequence ID" value="QKF06714.1"/>
    <property type="molecule type" value="Genomic_DNA"/>
</dbReference>
<name>A0A6M8IZE7_9ACTN</name>
<evidence type="ECO:0000313" key="2">
    <source>
        <dbReference type="EMBL" id="QKF06714.1"/>
    </source>
</evidence>
<sequence>MADRAERDEGTQAGEASGAQTAVAEAGLCGRESDARAVGENGASAVGRDAGTGAGIGDVDAVRAEGLVAESTAEEAAGPPDGKDVVGAGDAVAEGEIAAGAGDDAGIEAAEADEAAEEHADAFELEYDEDDILYYLEDEDGNELGFALPDENGDPVEYRYAAAEPAASKGSTAKTLGREMATAAGDLNALYREGKETVGEFKEVFDDLKGMFDMKSYFK</sequence>
<feature type="region of interest" description="Disordered" evidence="1">
    <location>
        <begin position="1"/>
        <end position="27"/>
    </location>
</feature>
<proteinExistence type="predicted"/>
<evidence type="ECO:0000313" key="3">
    <source>
        <dbReference type="Proteomes" id="UP000503297"/>
    </source>
</evidence>
<organism evidence="2 3">
    <name type="scientific">Berryella wangjianweii</name>
    <dbReference type="NCBI Taxonomy" id="2734634"/>
    <lineage>
        <taxon>Bacteria</taxon>
        <taxon>Bacillati</taxon>
        <taxon>Actinomycetota</taxon>
        <taxon>Coriobacteriia</taxon>
        <taxon>Eggerthellales</taxon>
        <taxon>Eggerthellaceae</taxon>
        <taxon>Berryella</taxon>
    </lineage>
</organism>
<dbReference type="AlphaFoldDB" id="A0A6M8IZE7"/>
<gene>
    <name evidence="2" type="ORF">HLV38_00200</name>
</gene>
<dbReference type="RefSeq" id="WP_172301061.1">
    <property type="nucleotide sequence ID" value="NZ_CP053716.1"/>
</dbReference>
<evidence type="ECO:0000256" key="1">
    <source>
        <dbReference type="SAM" id="MobiDB-lite"/>
    </source>
</evidence>
<dbReference type="Proteomes" id="UP000503297">
    <property type="component" value="Chromosome"/>
</dbReference>